<organism evidence="1 2">
    <name type="scientific">Opisthorchis viverrini</name>
    <name type="common">Southeast Asian liver fluke</name>
    <dbReference type="NCBI Taxonomy" id="6198"/>
    <lineage>
        <taxon>Eukaryota</taxon>
        <taxon>Metazoa</taxon>
        <taxon>Spiralia</taxon>
        <taxon>Lophotrochozoa</taxon>
        <taxon>Platyhelminthes</taxon>
        <taxon>Trematoda</taxon>
        <taxon>Digenea</taxon>
        <taxon>Opisthorchiida</taxon>
        <taxon>Opisthorchiata</taxon>
        <taxon>Opisthorchiidae</taxon>
        <taxon>Opisthorchis</taxon>
    </lineage>
</organism>
<keyword evidence="2" id="KW-1185">Reference proteome</keyword>
<evidence type="ECO:0000313" key="1">
    <source>
        <dbReference type="EMBL" id="KER30745.1"/>
    </source>
</evidence>
<dbReference type="AlphaFoldDB" id="A0A075A587"/>
<dbReference type="EMBL" id="KL596656">
    <property type="protein sequence ID" value="KER30745.1"/>
    <property type="molecule type" value="Genomic_DNA"/>
</dbReference>
<name>A0A075A587_OPIVI</name>
<proteinExistence type="predicted"/>
<gene>
    <name evidence="1" type="ORF">T265_02891</name>
</gene>
<dbReference type="CTD" id="20317079"/>
<dbReference type="GeneID" id="20317079"/>
<dbReference type="RefSeq" id="XP_009165508.1">
    <property type="nucleotide sequence ID" value="XM_009167244.1"/>
</dbReference>
<protein>
    <submittedName>
        <fullName evidence="1">Uncharacterized protein</fullName>
    </submittedName>
</protein>
<dbReference type="KEGG" id="ovi:T265_02891"/>
<evidence type="ECO:0000313" key="2">
    <source>
        <dbReference type="Proteomes" id="UP000054324"/>
    </source>
</evidence>
<accession>A0A075A587</accession>
<reference evidence="1 2" key="1">
    <citation type="submission" date="2013-11" db="EMBL/GenBank/DDBJ databases">
        <title>Opisthorchis viverrini - life in the bile duct.</title>
        <authorList>
            <person name="Young N.D."/>
            <person name="Nagarajan N."/>
            <person name="Lin S.J."/>
            <person name="Korhonen P.K."/>
            <person name="Jex A.R."/>
            <person name="Hall R.S."/>
            <person name="Safavi-Hemami H."/>
            <person name="Kaewkong W."/>
            <person name="Bertrand D."/>
            <person name="Gao S."/>
            <person name="Seet Q."/>
            <person name="Wongkham S."/>
            <person name="Teh B.T."/>
            <person name="Wongkham C."/>
            <person name="Intapan P.M."/>
            <person name="Maleewong W."/>
            <person name="Yang X."/>
            <person name="Hu M."/>
            <person name="Wang Z."/>
            <person name="Hofmann A."/>
            <person name="Sternberg P.W."/>
            <person name="Tan P."/>
            <person name="Wang J."/>
            <person name="Gasser R.B."/>
        </authorList>
    </citation>
    <scope>NUCLEOTIDE SEQUENCE [LARGE SCALE GENOMIC DNA]</scope>
</reference>
<sequence length="67" mass="7543">MLLTIAKLSTKIENRTKSHLKIAVANDHHQQMNSPVPILPVGNIVERPGLIIRAKMLPTCHRKLEVK</sequence>
<dbReference type="Proteomes" id="UP000054324">
    <property type="component" value="Unassembled WGS sequence"/>
</dbReference>